<evidence type="ECO:0000313" key="3">
    <source>
        <dbReference type="Proteomes" id="UP000261764"/>
    </source>
</evidence>
<dbReference type="NCBIfam" id="NF045771">
    <property type="entry name" value="MPN454_MG319"/>
    <property type="match status" value="1"/>
</dbReference>
<reference evidence="2 3" key="1">
    <citation type="journal article" date="2015" name="Clin. Infect. Dis.">
        <title>Genomic Investigations unmask Mycoplasma amphoriforme, a new respiratory pathogen.</title>
        <authorList>
            <person name="Gillespie S.H."/>
            <person name="Ling C.L."/>
            <person name="Oravcova K."/>
            <person name="Pinheiro M."/>
            <person name="Wells L."/>
            <person name="Bryant J.M."/>
            <person name="McHugh T.D."/>
            <person name="Bebear C."/>
            <person name="Webster D."/>
            <person name="Harris S.R."/>
            <person name="Seth-Smith H.M."/>
            <person name="Thomson N.R."/>
        </authorList>
    </citation>
    <scope>NUCLEOTIDE SEQUENCE [LARGE SCALE GENOMIC DNA]</scope>
    <source>
        <strain evidence="2 3">A39</strain>
    </source>
</reference>
<feature type="transmembrane region" description="Helical" evidence="1">
    <location>
        <begin position="12"/>
        <end position="33"/>
    </location>
</feature>
<feature type="transmembrane region" description="Helical" evidence="1">
    <location>
        <begin position="84"/>
        <end position="110"/>
    </location>
</feature>
<keyword evidence="1" id="KW-0812">Transmembrane</keyword>
<organism evidence="2 3">
    <name type="scientific">Mycoplasma amphoriforme A39</name>
    <dbReference type="NCBI Taxonomy" id="572419"/>
    <lineage>
        <taxon>Bacteria</taxon>
        <taxon>Bacillati</taxon>
        <taxon>Mycoplasmatota</taxon>
        <taxon>Mollicutes</taxon>
        <taxon>Mycoplasmataceae</taxon>
        <taxon>Mycoplasma</taxon>
    </lineage>
</organism>
<evidence type="ECO:0000313" key="2">
    <source>
        <dbReference type="EMBL" id="CDN40599.1"/>
    </source>
</evidence>
<protein>
    <submittedName>
        <fullName evidence="2">Uncharacterized protein</fullName>
    </submittedName>
</protein>
<dbReference type="RefSeq" id="WP_343251224.1">
    <property type="nucleotide sequence ID" value="NZ_HG937516.1"/>
</dbReference>
<keyword evidence="1" id="KW-1133">Transmembrane helix</keyword>
<dbReference type="Proteomes" id="UP000261764">
    <property type="component" value="Chromosome I"/>
</dbReference>
<accession>A0A292II28</accession>
<dbReference type="AlphaFoldDB" id="A0A292II28"/>
<keyword evidence="1" id="KW-0472">Membrane</keyword>
<name>A0A292II28_9MOLU</name>
<keyword evidence="3" id="KW-1185">Reference proteome</keyword>
<dbReference type="InterPro" id="IPR054989">
    <property type="entry name" value="MPN454_MG319"/>
</dbReference>
<evidence type="ECO:0000256" key="1">
    <source>
        <dbReference type="SAM" id="Phobius"/>
    </source>
</evidence>
<proteinExistence type="predicted"/>
<gene>
    <name evidence="2" type="ORF">MAMA39_04810</name>
</gene>
<sequence length="124" mass="13893">MWLIKLIKKLFFLILFLIVVSIMAVVFIGSLWYQNVYDHSLWQQMIASATAPSGAITNLAPNIGPWFSDTIKNASEISRTSLTYLIPGGFAVVFGIIIYTLLSLTIGLSWKLAKRAKKRNQVQS</sequence>
<dbReference type="EMBL" id="HG937516">
    <property type="protein sequence ID" value="CDN40599.1"/>
    <property type="molecule type" value="Genomic_DNA"/>
</dbReference>
<dbReference type="KEGG" id="mamp:MAMA39_04810"/>